<dbReference type="FunFam" id="1.10.510.10:FF:000571">
    <property type="entry name" value="Maternal embryonic leucine zipper kinase"/>
    <property type="match status" value="1"/>
</dbReference>
<keyword evidence="8" id="KW-0067">ATP-binding</keyword>
<dbReference type="FunCoup" id="A0A078BDC3">
    <property type="interactions" value="25"/>
</dbReference>
<accession>A0A078BDC3</accession>
<dbReference type="InterPro" id="IPR011009">
    <property type="entry name" value="Kinase-like_dom_sf"/>
</dbReference>
<dbReference type="Gene3D" id="1.10.510.10">
    <property type="entry name" value="Transferase(Phosphotransferase) domain 1"/>
    <property type="match status" value="1"/>
</dbReference>
<evidence type="ECO:0000256" key="3">
    <source>
        <dbReference type="ARBA" id="ARBA00012513"/>
    </source>
</evidence>
<proteinExistence type="inferred from homology"/>
<name>A0A078BDC3_STYLE</name>
<dbReference type="EMBL" id="CCKQ01019583">
    <property type="protein sequence ID" value="CDW91593.1"/>
    <property type="molecule type" value="Genomic_DNA"/>
</dbReference>
<keyword evidence="6" id="KW-0547">Nucleotide-binding</keyword>
<comment type="subunit">
    <text evidence="2">Monomer.</text>
</comment>
<dbReference type="Proteomes" id="UP000039865">
    <property type="component" value="Unassembled WGS sequence"/>
</dbReference>
<comment type="catalytic activity">
    <reaction evidence="10">
        <text>L-seryl-[protein] + ATP = O-phospho-L-seryl-[protein] + ADP + H(+)</text>
        <dbReference type="Rhea" id="RHEA:17989"/>
        <dbReference type="Rhea" id="RHEA-COMP:9863"/>
        <dbReference type="Rhea" id="RHEA-COMP:11604"/>
        <dbReference type="ChEBI" id="CHEBI:15378"/>
        <dbReference type="ChEBI" id="CHEBI:29999"/>
        <dbReference type="ChEBI" id="CHEBI:30616"/>
        <dbReference type="ChEBI" id="CHEBI:83421"/>
        <dbReference type="ChEBI" id="CHEBI:456216"/>
        <dbReference type="EC" id="2.7.11.1"/>
    </reaction>
</comment>
<keyword evidence="14" id="KW-1185">Reference proteome</keyword>
<dbReference type="SMART" id="SM00220">
    <property type="entry name" value="S_TKc"/>
    <property type="match status" value="1"/>
</dbReference>
<dbReference type="InterPro" id="IPR000719">
    <property type="entry name" value="Prot_kinase_dom"/>
</dbReference>
<dbReference type="InterPro" id="IPR051131">
    <property type="entry name" value="NEK_Ser/Thr_kinase_NIMA"/>
</dbReference>
<dbReference type="GO" id="GO:0005524">
    <property type="term" value="F:ATP binding"/>
    <property type="evidence" value="ECO:0007669"/>
    <property type="project" value="UniProtKB-KW"/>
</dbReference>
<evidence type="ECO:0000256" key="10">
    <source>
        <dbReference type="ARBA" id="ARBA00048679"/>
    </source>
</evidence>
<evidence type="ECO:0000256" key="2">
    <source>
        <dbReference type="ARBA" id="ARBA00011245"/>
    </source>
</evidence>
<dbReference type="PROSITE" id="PS50011">
    <property type="entry name" value="PROTEIN_KINASE_DOM"/>
    <property type="match status" value="1"/>
</dbReference>
<dbReference type="OrthoDB" id="248923at2759"/>
<keyword evidence="7 13" id="KW-0418">Kinase</keyword>
<dbReference type="Pfam" id="PF00069">
    <property type="entry name" value="Pkinase"/>
    <property type="match status" value="1"/>
</dbReference>
<dbReference type="GO" id="GO:0004674">
    <property type="term" value="F:protein serine/threonine kinase activity"/>
    <property type="evidence" value="ECO:0007669"/>
    <property type="project" value="UniProtKB-KW"/>
</dbReference>
<dbReference type="EC" id="2.7.11.1" evidence="3"/>
<evidence type="ECO:0000256" key="5">
    <source>
        <dbReference type="ARBA" id="ARBA00022679"/>
    </source>
</evidence>
<dbReference type="PANTHER" id="PTHR44899">
    <property type="entry name" value="CAMK FAMILY PROTEIN KINASE"/>
    <property type="match status" value="1"/>
</dbReference>
<gene>
    <name evidence="13" type="primary">Contig7728.g8236</name>
    <name evidence="13" type="ORF">STYLEM_20750</name>
</gene>
<dbReference type="CDD" id="cd08217">
    <property type="entry name" value="STKc_Nek2"/>
    <property type="match status" value="1"/>
</dbReference>
<dbReference type="SUPFAM" id="SSF56112">
    <property type="entry name" value="Protein kinase-like (PK-like)"/>
    <property type="match status" value="1"/>
</dbReference>
<dbReference type="InParanoid" id="A0A078BDC3"/>
<evidence type="ECO:0000256" key="9">
    <source>
        <dbReference type="ARBA" id="ARBA00047899"/>
    </source>
</evidence>
<reference evidence="13 14" key="1">
    <citation type="submission" date="2014-06" db="EMBL/GenBank/DDBJ databases">
        <authorList>
            <person name="Swart Estienne"/>
        </authorList>
    </citation>
    <scope>NUCLEOTIDE SEQUENCE [LARGE SCALE GENOMIC DNA]</scope>
    <source>
        <strain evidence="13 14">130c</strain>
    </source>
</reference>
<evidence type="ECO:0000259" key="12">
    <source>
        <dbReference type="PROSITE" id="PS50011"/>
    </source>
</evidence>
<dbReference type="PANTHER" id="PTHR44899:SF10">
    <property type="entry name" value="NIMA-RELATED KINASE 2"/>
    <property type="match status" value="1"/>
</dbReference>
<evidence type="ECO:0000256" key="7">
    <source>
        <dbReference type="ARBA" id="ARBA00022777"/>
    </source>
</evidence>
<sequence length="421" mass="48937">MSGLDKYEKITDIGKGSFGCVSKIKRKADGKVLVWKELNYGKMSEKEKQMIVSEVNILRELNHPNIVRYYDRIIDRDQAKIYIVMEYCEGGDIATLIKNYKRKKEHLPEEIVWSVLSQMLQALSSCHNRKEGKILHRDLKPGNIFLDKSNNVKLGDFGLSRVMNQDSVFAYTHVGTPYYMSPEQINDQKYNEKSDIWSTGCIIYEVAALRAPFEATTHYQLAMKIKSGKLDRIPAMYTDDLWRVITSMIQQDPERRPSVDELQNHPQIQVRVKEYKLRQYREKLKLKELEMQKRIHAIKEKEQEILKRQTEMKEREERLKALEKQIEEQEEEQKQKLAMANNTKQDQDMIKPSNLGTTGQRMSSTNINTSNIENESGNFCGASQDGGVAQVKVNNSFKSRRGSFKAALEDITHKIENKYLQ</sequence>
<keyword evidence="4" id="KW-0723">Serine/threonine-protein kinase</keyword>
<dbReference type="AlphaFoldDB" id="A0A078BDC3"/>
<comment type="catalytic activity">
    <reaction evidence="9">
        <text>L-threonyl-[protein] + ATP = O-phospho-L-threonyl-[protein] + ADP + H(+)</text>
        <dbReference type="Rhea" id="RHEA:46608"/>
        <dbReference type="Rhea" id="RHEA-COMP:11060"/>
        <dbReference type="Rhea" id="RHEA-COMP:11605"/>
        <dbReference type="ChEBI" id="CHEBI:15378"/>
        <dbReference type="ChEBI" id="CHEBI:30013"/>
        <dbReference type="ChEBI" id="CHEBI:30616"/>
        <dbReference type="ChEBI" id="CHEBI:61977"/>
        <dbReference type="ChEBI" id="CHEBI:456216"/>
        <dbReference type="EC" id="2.7.11.1"/>
    </reaction>
</comment>
<evidence type="ECO:0000256" key="11">
    <source>
        <dbReference type="SAM" id="MobiDB-lite"/>
    </source>
</evidence>
<evidence type="ECO:0000313" key="13">
    <source>
        <dbReference type="EMBL" id="CDW91593.1"/>
    </source>
</evidence>
<dbReference type="PROSITE" id="PS00108">
    <property type="entry name" value="PROTEIN_KINASE_ST"/>
    <property type="match status" value="1"/>
</dbReference>
<dbReference type="Gene3D" id="3.30.200.20">
    <property type="entry name" value="Phosphorylase Kinase, domain 1"/>
    <property type="match status" value="2"/>
</dbReference>
<dbReference type="FunFam" id="3.30.200.20:FF:000097">
    <property type="entry name" value="Probable serine/threonine-protein kinase nek1"/>
    <property type="match status" value="1"/>
</dbReference>
<comment type="similarity">
    <text evidence="1">Belongs to the protein kinase superfamily. NEK Ser/Thr protein kinase family. NIMA subfamily.</text>
</comment>
<feature type="domain" description="Protein kinase" evidence="12">
    <location>
        <begin position="7"/>
        <end position="268"/>
    </location>
</feature>
<feature type="region of interest" description="Disordered" evidence="11">
    <location>
        <begin position="326"/>
        <end position="362"/>
    </location>
</feature>
<evidence type="ECO:0000256" key="6">
    <source>
        <dbReference type="ARBA" id="ARBA00022741"/>
    </source>
</evidence>
<feature type="compositionally biased region" description="Basic and acidic residues" evidence="11">
    <location>
        <begin position="326"/>
        <end position="335"/>
    </location>
</feature>
<keyword evidence="5" id="KW-0808">Transferase</keyword>
<protein>
    <recommendedName>
        <fullName evidence="3">non-specific serine/threonine protein kinase</fullName>
        <ecNumber evidence="3">2.7.11.1</ecNumber>
    </recommendedName>
</protein>
<organism evidence="13 14">
    <name type="scientific">Stylonychia lemnae</name>
    <name type="common">Ciliate</name>
    <dbReference type="NCBI Taxonomy" id="5949"/>
    <lineage>
        <taxon>Eukaryota</taxon>
        <taxon>Sar</taxon>
        <taxon>Alveolata</taxon>
        <taxon>Ciliophora</taxon>
        <taxon>Intramacronucleata</taxon>
        <taxon>Spirotrichea</taxon>
        <taxon>Stichotrichia</taxon>
        <taxon>Sporadotrichida</taxon>
        <taxon>Oxytrichidae</taxon>
        <taxon>Stylonychinae</taxon>
        <taxon>Stylonychia</taxon>
    </lineage>
</organism>
<evidence type="ECO:0000313" key="14">
    <source>
        <dbReference type="Proteomes" id="UP000039865"/>
    </source>
</evidence>
<dbReference type="OMA" id="LALHRCH"/>
<evidence type="ECO:0000256" key="4">
    <source>
        <dbReference type="ARBA" id="ARBA00022527"/>
    </source>
</evidence>
<evidence type="ECO:0000256" key="8">
    <source>
        <dbReference type="ARBA" id="ARBA00022840"/>
    </source>
</evidence>
<dbReference type="InterPro" id="IPR008271">
    <property type="entry name" value="Ser/Thr_kinase_AS"/>
</dbReference>
<evidence type="ECO:0000256" key="1">
    <source>
        <dbReference type="ARBA" id="ARBA00010886"/>
    </source>
</evidence>